<name>A0AAD9PDY5_RIDPI</name>
<dbReference type="Pfam" id="PF02146">
    <property type="entry name" value="SIR2"/>
    <property type="match status" value="1"/>
</dbReference>
<comment type="cofactor">
    <cofactor evidence="1">
        <name>Zn(2+)</name>
        <dbReference type="ChEBI" id="CHEBI:29105"/>
    </cofactor>
</comment>
<dbReference type="InterPro" id="IPR003000">
    <property type="entry name" value="Sirtuin"/>
</dbReference>
<evidence type="ECO:0000256" key="10">
    <source>
        <dbReference type="PROSITE-ProRule" id="PRU00236"/>
    </source>
</evidence>
<protein>
    <recommendedName>
        <fullName evidence="9">Regulatory protein SIR2 homolog 7</fullName>
    </recommendedName>
    <alternativeName>
        <fullName evidence="8">SIR2-like protein 7</fullName>
    </alternativeName>
</protein>
<evidence type="ECO:0000256" key="2">
    <source>
        <dbReference type="ARBA" id="ARBA00022553"/>
    </source>
</evidence>
<feature type="binding site" evidence="10">
    <location>
        <position position="257"/>
    </location>
    <ligand>
        <name>Zn(2+)</name>
        <dbReference type="ChEBI" id="CHEBI:29105"/>
    </ligand>
</feature>
<evidence type="ECO:0000256" key="8">
    <source>
        <dbReference type="ARBA" id="ARBA00041832"/>
    </source>
</evidence>
<keyword evidence="2" id="KW-0597">Phosphoprotein</keyword>
<evidence type="ECO:0000256" key="9">
    <source>
        <dbReference type="ARBA" id="ARBA00043038"/>
    </source>
</evidence>
<dbReference type="Proteomes" id="UP001209878">
    <property type="component" value="Unassembled WGS sequence"/>
</dbReference>
<dbReference type="EMBL" id="JAODUO010000017">
    <property type="protein sequence ID" value="KAK2193081.1"/>
    <property type="molecule type" value="Genomic_DNA"/>
</dbReference>
<evidence type="ECO:0000256" key="3">
    <source>
        <dbReference type="ARBA" id="ARBA00022679"/>
    </source>
</evidence>
<dbReference type="Gene3D" id="3.40.50.1220">
    <property type="entry name" value="TPP-binding domain"/>
    <property type="match status" value="1"/>
</dbReference>
<dbReference type="InterPro" id="IPR050134">
    <property type="entry name" value="NAD-dep_sirtuin_deacylases"/>
</dbReference>
<dbReference type="AlphaFoldDB" id="A0AAD9PDY5"/>
<proteinExistence type="inferred from homology"/>
<dbReference type="Gene3D" id="2.20.28.200">
    <property type="match status" value="1"/>
</dbReference>
<dbReference type="InterPro" id="IPR026590">
    <property type="entry name" value="Ssirtuin_cat_dom"/>
</dbReference>
<gene>
    <name evidence="12" type="ORF">NP493_17g04039</name>
</gene>
<evidence type="ECO:0000256" key="5">
    <source>
        <dbReference type="ARBA" id="ARBA00022833"/>
    </source>
</evidence>
<dbReference type="GO" id="GO:0046872">
    <property type="term" value="F:metal ion binding"/>
    <property type="evidence" value="ECO:0007669"/>
    <property type="project" value="UniProtKB-KW"/>
</dbReference>
<dbReference type="GO" id="GO:0070403">
    <property type="term" value="F:NAD+ binding"/>
    <property type="evidence" value="ECO:0007669"/>
    <property type="project" value="InterPro"/>
</dbReference>
<evidence type="ECO:0000256" key="4">
    <source>
        <dbReference type="ARBA" id="ARBA00022723"/>
    </source>
</evidence>
<dbReference type="GO" id="GO:0005634">
    <property type="term" value="C:nucleus"/>
    <property type="evidence" value="ECO:0007669"/>
    <property type="project" value="TreeGrafter"/>
</dbReference>
<sequence>MATQSGTRTLACSLKKCIQDPLDEHMARVEVVTFQANREERTNMEVAWVDGRAAVFHDICWKAVVDSCKMDNPFSMCPLEKDMVAEARKTAEYFDSADRLRREARRVGAMLKTAQYAMAFTGAGISTSAGIGDFRGKNGKWTEMDRAKIRGVGCHSDSPAITYEALRPTYTHEAICKLVQLGYLKHVISQNTDGLHRLSGIPVEQLSELHGNAFIEKCEKCMTRYERKSAVRRTRRETVAPKICIHCHLDHRTGRKCERKGCDGYLMNIIINFGDSLELHVLRSAEEHARACDLMLCLGSSMRVTPACHLVEMGPEPTRLVLCNRQPTPMDKLCYQVTDTGRAPIGSRVFGDCDLLMKELMKCLLADEERHEWEAELPGRLKEYAQQREAPTTE</sequence>
<dbReference type="InterPro" id="IPR029035">
    <property type="entry name" value="DHS-like_NAD/FAD-binding_dom"/>
</dbReference>
<keyword evidence="3" id="KW-0808">Transferase</keyword>
<evidence type="ECO:0000313" key="12">
    <source>
        <dbReference type="EMBL" id="KAK2193081.1"/>
    </source>
</evidence>
<organism evidence="12 13">
    <name type="scientific">Ridgeia piscesae</name>
    <name type="common">Tubeworm</name>
    <dbReference type="NCBI Taxonomy" id="27915"/>
    <lineage>
        <taxon>Eukaryota</taxon>
        <taxon>Metazoa</taxon>
        <taxon>Spiralia</taxon>
        <taxon>Lophotrochozoa</taxon>
        <taxon>Annelida</taxon>
        <taxon>Polychaeta</taxon>
        <taxon>Sedentaria</taxon>
        <taxon>Canalipalpata</taxon>
        <taxon>Sabellida</taxon>
        <taxon>Siboglinidae</taxon>
        <taxon>Ridgeia</taxon>
    </lineage>
</organism>
<comment type="similarity">
    <text evidence="7">Belongs to the sirtuin family. Class IV subfamily.</text>
</comment>
<keyword evidence="6" id="KW-0520">NAD</keyword>
<feature type="active site" description="Proton acceptor" evidence="10">
    <location>
        <position position="210"/>
    </location>
</feature>
<dbReference type="PROSITE" id="PS50305">
    <property type="entry name" value="SIRTUIN"/>
    <property type="match status" value="1"/>
</dbReference>
<feature type="binding site" evidence="10">
    <location>
        <position position="262"/>
    </location>
    <ligand>
        <name>Zn(2+)</name>
        <dbReference type="ChEBI" id="CHEBI:29105"/>
    </ligand>
</feature>
<dbReference type="SUPFAM" id="SSF52467">
    <property type="entry name" value="DHS-like NAD/FAD-binding domain"/>
    <property type="match status" value="1"/>
</dbReference>
<accession>A0AAD9PDY5</accession>
<evidence type="ECO:0000313" key="13">
    <source>
        <dbReference type="Proteomes" id="UP001209878"/>
    </source>
</evidence>
<dbReference type="PANTHER" id="PTHR11085">
    <property type="entry name" value="NAD-DEPENDENT PROTEIN DEACYLASE SIRTUIN-5, MITOCHONDRIAL-RELATED"/>
    <property type="match status" value="1"/>
</dbReference>
<reference evidence="12" key="1">
    <citation type="journal article" date="2023" name="Mol. Biol. Evol.">
        <title>Third-Generation Sequencing Reveals the Adaptive Role of the Epigenome in Three Deep-Sea Polychaetes.</title>
        <authorList>
            <person name="Perez M."/>
            <person name="Aroh O."/>
            <person name="Sun Y."/>
            <person name="Lan Y."/>
            <person name="Juniper S.K."/>
            <person name="Young C.R."/>
            <person name="Angers B."/>
            <person name="Qian P.Y."/>
        </authorList>
    </citation>
    <scope>NUCLEOTIDE SEQUENCE</scope>
    <source>
        <strain evidence="12">R07B-5</strain>
    </source>
</reference>
<feature type="domain" description="Deacetylase sirtuin-type" evidence="11">
    <location>
        <begin position="97"/>
        <end position="374"/>
    </location>
</feature>
<dbReference type="GO" id="GO:0017136">
    <property type="term" value="F:histone deacetylase activity, NAD-dependent"/>
    <property type="evidence" value="ECO:0007669"/>
    <property type="project" value="TreeGrafter"/>
</dbReference>
<evidence type="ECO:0000256" key="6">
    <source>
        <dbReference type="ARBA" id="ARBA00023027"/>
    </source>
</evidence>
<dbReference type="PANTHER" id="PTHR11085:SF1">
    <property type="entry name" value="NAD-DEPENDENT PROTEIN DEACETYLASE SIRTUIN-7"/>
    <property type="match status" value="1"/>
</dbReference>
<evidence type="ECO:0000259" key="11">
    <source>
        <dbReference type="PROSITE" id="PS50305"/>
    </source>
</evidence>
<evidence type="ECO:0000256" key="1">
    <source>
        <dbReference type="ARBA" id="ARBA00001947"/>
    </source>
</evidence>
<keyword evidence="13" id="KW-1185">Reference proteome</keyword>
<feature type="binding site" evidence="10">
    <location>
        <position position="221"/>
    </location>
    <ligand>
        <name>Zn(2+)</name>
        <dbReference type="ChEBI" id="CHEBI:29105"/>
    </ligand>
</feature>
<evidence type="ECO:0000256" key="7">
    <source>
        <dbReference type="ARBA" id="ARBA00038170"/>
    </source>
</evidence>
<keyword evidence="5 10" id="KW-0862">Zinc</keyword>
<keyword evidence="4 10" id="KW-0479">Metal-binding</keyword>
<comment type="caution">
    <text evidence="12">The sequence shown here is derived from an EMBL/GenBank/DDBJ whole genome shotgun (WGS) entry which is preliminary data.</text>
</comment>
<feature type="binding site" evidence="10">
    <location>
        <position position="218"/>
    </location>
    <ligand>
        <name>Zn(2+)</name>
        <dbReference type="ChEBI" id="CHEBI:29105"/>
    </ligand>
</feature>